<reference evidence="1 2" key="1">
    <citation type="journal article" date="2021" name="Int. J. Syst. Evol. Microbiol.">
        <title>Steroidobacter gossypii sp. nov., isolated from soil of cotton cropping field.</title>
        <authorList>
            <person name="Huang R."/>
            <person name="Yang S."/>
            <person name="Zhen C."/>
            <person name="Liu W."/>
        </authorList>
    </citation>
    <scope>NUCLEOTIDE SEQUENCE [LARGE SCALE GENOMIC DNA]</scope>
    <source>
        <strain evidence="1 2">S1-65</strain>
    </source>
</reference>
<gene>
    <name evidence="1" type="ORF">JM946_26905</name>
</gene>
<proteinExistence type="predicted"/>
<dbReference type="EMBL" id="JAEVLS010000008">
    <property type="protein sequence ID" value="MBM0108378.1"/>
    <property type="molecule type" value="Genomic_DNA"/>
</dbReference>
<comment type="caution">
    <text evidence="1">The sequence shown here is derived from an EMBL/GenBank/DDBJ whole genome shotgun (WGS) entry which is preliminary data.</text>
</comment>
<evidence type="ECO:0000313" key="1">
    <source>
        <dbReference type="EMBL" id="MBM0108378.1"/>
    </source>
</evidence>
<evidence type="ECO:0008006" key="3">
    <source>
        <dbReference type="Google" id="ProtNLM"/>
    </source>
</evidence>
<accession>A0ABS1X573</accession>
<protein>
    <recommendedName>
        <fullName evidence="3">ImmA/IrrE family metallo-endopeptidase</fullName>
    </recommendedName>
</protein>
<keyword evidence="2" id="KW-1185">Reference proteome</keyword>
<name>A0ABS1X573_9GAMM</name>
<dbReference type="Proteomes" id="UP000661077">
    <property type="component" value="Unassembled WGS sequence"/>
</dbReference>
<evidence type="ECO:0000313" key="2">
    <source>
        <dbReference type="Proteomes" id="UP000661077"/>
    </source>
</evidence>
<sequence length="162" mass="18094">MPEVLKVTDAGVEVVTGLLSRYGLECVSLGVDEPIPGSYWGDSEAGLVGAKIYWRPDTPLHSLLHEASHFICMDDGRREQLDKDAGGDYDEENGVCYLQILLADELPGVGRERMCQDMDAWGYTFRLGSARAWFEQDADDARAWLVDRGVIDDAGQPTWRKR</sequence>
<dbReference type="RefSeq" id="WP_203170546.1">
    <property type="nucleotide sequence ID" value="NZ_JAEVLS010000008.1"/>
</dbReference>
<organism evidence="1 2">
    <name type="scientific">Steroidobacter gossypii</name>
    <dbReference type="NCBI Taxonomy" id="2805490"/>
    <lineage>
        <taxon>Bacteria</taxon>
        <taxon>Pseudomonadati</taxon>
        <taxon>Pseudomonadota</taxon>
        <taxon>Gammaproteobacteria</taxon>
        <taxon>Steroidobacterales</taxon>
        <taxon>Steroidobacteraceae</taxon>
        <taxon>Steroidobacter</taxon>
    </lineage>
</organism>